<reference evidence="1" key="1">
    <citation type="submission" date="2019-08" db="EMBL/GenBank/DDBJ databases">
        <authorList>
            <person name="Kucharzyk K."/>
            <person name="Murdoch R.W."/>
            <person name="Higgins S."/>
            <person name="Loffler F."/>
        </authorList>
    </citation>
    <scope>NUCLEOTIDE SEQUENCE</scope>
</reference>
<organism evidence="1">
    <name type="scientific">bioreactor metagenome</name>
    <dbReference type="NCBI Taxonomy" id="1076179"/>
    <lineage>
        <taxon>unclassified sequences</taxon>
        <taxon>metagenomes</taxon>
        <taxon>ecological metagenomes</taxon>
    </lineage>
</organism>
<gene>
    <name evidence="1" type="ORF">SDC9_121539</name>
</gene>
<dbReference type="EMBL" id="VSSQ01026043">
    <property type="protein sequence ID" value="MPM74551.1"/>
    <property type="molecule type" value="Genomic_DNA"/>
</dbReference>
<name>A0A645CCA2_9ZZZZ</name>
<sequence>MIHNIKGFKGKSKDFVSNNQFGECAFISGGIMRSKINFAKKNRI</sequence>
<comment type="caution">
    <text evidence="1">The sequence shown here is derived from an EMBL/GenBank/DDBJ whole genome shotgun (WGS) entry which is preliminary data.</text>
</comment>
<dbReference type="AlphaFoldDB" id="A0A645CCA2"/>
<proteinExistence type="predicted"/>
<evidence type="ECO:0000313" key="1">
    <source>
        <dbReference type="EMBL" id="MPM74551.1"/>
    </source>
</evidence>
<accession>A0A645CCA2</accession>
<protein>
    <submittedName>
        <fullName evidence="1">Uncharacterized protein</fullName>
    </submittedName>
</protein>